<keyword evidence="2" id="KW-0812">Transmembrane</keyword>
<evidence type="ECO:0000313" key="4">
    <source>
        <dbReference type="EMBL" id="KAH6892196.1"/>
    </source>
</evidence>
<reference evidence="4 5" key="1">
    <citation type="journal article" date="2021" name="Nat. Commun.">
        <title>Genetic determinants of endophytism in the Arabidopsis root mycobiome.</title>
        <authorList>
            <person name="Mesny F."/>
            <person name="Miyauchi S."/>
            <person name="Thiergart T."/>
            <person name="Pickel B."/>
            <person name="Atanasova L."/>
            <person name="Karlsson M."/>
            <person name="Huettel B."/>
            <person name="Barry K.W."/>
            <person name="Haridas S."/>
            <person name="Chen C."/>
            <person name="Bauer D."/>
            <person name="Andreopoulos W."/>
            <person name="Pangilinan J."/>
            <person name="LaButti K."/>
            <person name="Riley R."/>
            <person name="Lipzen A."/>
            <person name="Clum A."/>
            <person name="Drula E."/>
            <person name="Henrissat B."/>
            <person name="Kohler A."/>
            <person name="Grigoriev I.V."/>
            <person name="Martin F.M."/>
            <person name="Hacquard S."/>
        </authorList>
    </citation>
    <scope>NUCLEOTIDE SEQUENCE [LARGE SCALE GENOMIC DNA]</scope>
    <source>
        <strain evidence="4 5">MPI-CAGE-CH-0241</strain>
    </source>
</reference>
<dbReference type="OrthoDB" id="5426678at2759"/>
<evidence type="ECO:0000256" key="1">
    <source>
        <dbReference type="SAM" id="MobiDB-lite"/>
    </source>
</evidence>
<comment type="caution">
    <text evidence="4">The sequence shown here is derived from an EMBL/GenBank/DDBJ whole genome shotgun (WGS) entry which is preliminary data.</text>
</comment>
<feature type="compositionally biased region" description="Pro residues" evidence="1">
    <location>
        <begin position="425"/>
        <end position="435"/>
    </location>
</feature>
<gene>
    <name evidence="4" type="ORF">B0T10DRAFT_547000</name>
</gene>
<evidence type="ECO:0008006" key="6">
    <source>
        <dbReference type="Google" id="ProtNLM"/>
    </source>
</evidence>
<proteinExistence type="predicted"/>
<evidence type="ECO:0000313" key="5">
    <source>
        <dbReference type="Proteomes" id="UP000777438"/>
    </source>
</evidence>
<keyword evidence="3" id="KW-0732">Signal</keyword>
<dbReference type="AlphaFoldDB" id="A0A9P8W727"/>
<feature type="chain" id="PRO_5040514946" description="Exo-alpha-sialidase / neuraminidase" evidence="3">
    <location>
        <begin position="23"/>
        <end position="546"/>
    </location>
</feature>
<keyword evidence="2" id="KW-0472">Membrane</keyword>
<evidence type="ECO:0000256" key="3">
    <source>
        <dbReference type="SAM" id="SignalP"/>
    </source>
</evidence>
<keyword evidence="2" id="KW-1133">Transmembrane helix</keyword>
<sequence>MWGSRSWQSILALCLFITAIQALQVTSQSDCEALCTDTSTDSDSATTNSTDIACEDDNFSKTGKGIKYKNCLNCLQNSNATHGTESDVFSFLYNVRYAFDVCIFSYPEPVASGTINSPCNIDGACGPLGKALKTSLKNATNDNQFDYCEASNSAMSGDGYNACISCLQSTTQQTYFSNFLVALRAGCEQRPDAGDMIGLSGPIFSSSIVNITNTTTSTALPGDGGAPVGAMTTGTIVGIAVGCVLAFISAFGLLFIYFRKKRQQGLKIESPPPDAPGNGGHFYSIGNGHITNSRQQTRELPTYNNKQILSHNRSVSNAQYYDKLEADRQQALNYYQVPATRGIGLQTSLPAHAAYIPKVVSRPAPPTAQSALNSYPLQSYNPSVAGPKIDFNFATLNNVAPNAIPSNVVTQEVNDSRSSSRQEFIPPPPPPPPPAASKVPSLSLPSLAKFKMPKKYVPPNVMGPSESVPVIVEPREPAQSELAISKPLAVLEARFPDKPLQGGQVLATEAPAYFTKNYKNKQQNKSPMLSGNTVTTVKSDATRVLW</sequence>
<feature type="signal peptide" evidence="3">
    <location>
        <begin position="1"/>
        <end position="22"/>
    </location>
</feature>
<accession>A0A9P8W727</accession>
<organism evidence="4 5">
    <name type="scientific">Thelonectria olida</name>
    <dbReference type="NCBI Taxonomy" id="1576542"/>
    <lineage>
        <taxon>Eukaryota</taxon>
        <taxon>Fungi</taxon>
        <taxon>Dikarya</taxon>
        <taxon>Ascomycota</taxon>
        <taxon>Pezizomycotina</taxon>
        <taxon>Sordariomycetes</taxon>
        <taxon>Hypocreomycetidae</taxon>
        <taxon>Hypocreales</taxon>
        <taxon>Nectriaceae</taxon>
        <taxon>Thelonectria</taxon>
    </lineage>
</organism>
<protein>
    <recommendedName>
        <fullName evidence="6">Exo-alpha-sialidase / neuraminidase</fullName>
    </recommendedName>
</protein>
<evidence type="ECO:0000256" key="2">
    <source>
        <dbReference type="SAM" id="Phobius"/>
    </source>
</evidence>
<dbReference type="EMBL" id="JAGPYM010000007">
    <property type="protein sequence ID" value="KAH6892196.1"/>
    <property type="molecule type" value="Genomic_DNA"/>
</dbReference>
<feature type="region of interest" description="Disordered" evidence="1">
    <location>
        <begin position="411"/>
        <end position="441"/>
    </location>
</feature>
<dbReference type="Proteomes" id="UP000777438">
    <property type="component" value="Unassembled WGS sequence"/>
</dbReference>
<name>A0A9P8W727_9HYPO</name>
<keyword evidence="5" id="KW-1185">Reference proteome</keyword>
<feature type="transmembrane region" description="Helical" evidence="2">
    <location>
        <begin position="236"/>
        <end position="258"/>
    </location>
</feature>